<reference evidence="2" key="1">
    <citation type="submission" date="2021-06" db="EMBL/GenBank/DDBJ databases">
        <title>Comparative genomics, transcriptomics and evolutionary studies reveal genomic signatures of adaptation to plant cell wall in hemibiotrophic fungi.</title>
        <authorList>
            <consortium name="DOE Joint Genome Institute"/>
            <person name="Baroncelli R."/>
            <person name="Diaz J.F."/>
            <person name="Benocci T."/>
            <person name="Peng M."/>
            <person name="Battaglia E."/>
            <person name="Haridas S."/>
            <person name="Andreopoulos W."/>
            <person name="Labutti K."/>
            <person name="Pangilinan J."/>
            <person name="Floch G.L."/>
            <person name="Makela M.R."/>
            <person name="Henrissat B."/>
            <person name="Grigoriev I.V."/>
            <person name="Crouch J.A."/>
            <person name="De Vries R.P."/>
            <person name="Sukno S.A."/>
            <person name="Thon M.R."/>
        </authorList>
    </citation>
    <scope>NUCLEOTIDE SEQUENCE</scope>
    <source>
        <strain evidence="2">MAFF235873</strain>
    </source>
</reference>
<name>A0AAD9HEE3_9PEZI</name>
<evidence type="ECO:0000313" key="2">
    <source>
        <dbReference type="EMBL" id="KAK2027545.1"/>
    </source>
</evidence>
<protein>
    <submittedName>
        <fullName evidence="2">Uncharacterized protein</fullName>
    </submittedName>
</protein>
<gene>
    <name evidence="2" type="ORF">LX32DRAFT_640830</name>
</gene>
<dbReference type="EMBL" id="MU842893">
    <property type="protein sequence ID" value="KAK2027545.1"/>
    <property type="molecule type" value="Genomic_DNA"/>
</dbReference>
<feature type="region of interest" description="Disordered" evidence="1">
    <location>
        <begin position="17"/>
        <end position="41"/>
    </location>
</feature>
<dbReference type="Proteomes" id="UP001232148">
    <property type="component" value="Unassembled WGS sequence"/>
</dbReference>
<feature type="non-terminal residue" evidence="2">
    <location>
        <position position="235"/>
    </location>
</feature>
<organism evidence="2 3">
    <name type="scientific">Colletotrichum zoysiae</name>
    <dbReference type="NCBI Taxonomy" id="1216348"/>
    <lineage>
        <taxon>Eukaryota</taxon>
        <taxon>Fungi</taxon>
        <taxon>Dikarya</taxon>
        <taxon>Ascomycota</taxon>
        <taxon>Pezizomycotina</taxon>
        <taxon>Sordariomycetes</taxon>
        <taxon>Hypocreomycetidae</taxon>
        <taxon>Glomerellales</taxon>
        <taxon>Glomerellaceae</taxon>
        <taxon>Colletotrichum</taxon>
        <taxon>Colletotrichum graminicola species complex</taxon>
    </lineage>
</organism>
<dbReference type="AlphaFoldDB" id="A0AAD9HEE3"/>
<evidence type="ECO:0000313" key="3">
    <source>
        <dbReference type="Proteomes" id="UP001232148"/>
    </source>
</evidence>
<sequence>MYGYGLLHSATDTSSAGYFGRRPKNDRTILPTKSNSSRSDDSQFLQSKLVSTSKSTRRLIGSTTLVSALKQLANPCVRHTGPFSSILIPSCLDLLTLHMPTATTLCLATLGLLPYSPADSTKPHMITVAKCTDCRATAIDCLRVAEPLAGIDPRYAAFAQCRTWIVATLSKIASRRSTASWACELRLWPEIPSEQGFVRPTFLIIKTIVDLRQLLELAPWAIRICNAALKHRAAL</sequence>
<comment type="caution">
    <text evidence="2">The sequence shown here is derived from an EMBL/GenBank/DDBJ whole genome shotgun (WGS) entry which is preliminary data.</text>
</comment>
<proteinExistence type="predicted"/>
<keyword evidence="3" id="KW-1185">Reference proteome</keyword>
<feature type="compositionally biased region" description="Polar residues" evidence="1">
    <location>
        <begin position="31"/>
        <end position="41"/>
    </location>
</feature>
<accession>A0AAD9HEE3</accession>
<evidence type="ECO:0000256" key="1">
    <source>
        <dbReference type="SAM" id="MobiDB-lite"/>
    </source>
</evidence>